<accession>A0A9W3AXJ4</accession>
<dbReference type="GO" id="GO:0031966">
    <property type="term" value="C:mitochondrial membrane"/>
    <property type="evidence" value="ECO:0007669"/>
    <property type="project" value="UniProtKB-SubCell"/>
</dbReference>
<dbReference type="OrthoDB" id="889336at2759"/>
<dbReference type="PANTHER" id="PTHR14360:SF1">
    <property type="entry name" value="PROTEIN FMP32, MITOCHONDRIAL"/>
    <property type="match status" value="1"/>
</dbReference>
<evidence type="ECO:0000256" key="7">
    <source>
        <dbReference type="ARBA" id="ARBA00023136"/>
    </source>
</evidence>
<evidence type="ECO:0000256" key="6">
    <source>
        <dbReference type="ARBA" id="ARBA00023128"/>
    </source>
</evidence>
<feature type="compositionally biased region" description="Polar residues" evidence="9">
    <location>
        <begin position="165"/>
        <end position="176"/>
    </location>
</feature>
<evidence type="ECO:0000256" key="10">
    <source>
        <dbReference type="SAM" id="Phobius"/>
    </source>
</evidence>
<name>A0A9W3AXJ4_BIOGL</name>
<dbReference type="InterPro" id="IPR024461">
    <property type="entry name" value="CCDC90-like"/>
</dbReference>
<gene>
    <name evidence="12" type="primary">LOC106062057</name>
</gene>
<feature type="region of interest" description="Disordered" evidence="9">
    <location>
        <begin position="70"/>
        <end position="103"/>
    </location>
</feature>
<dbReference type="PANTHER" id="PTHR14360">
    <property type="entry name" value="PROTEIN FMP32, MITOCHONDRIAL"/>
    <property type="match status" value="1"/>
</dbReference>
<dbReference type="Pfam" id="PF07798">
    <property type="entry name" value="CCDC90-like"/>
    <property type="match status" value="1"/>
</dbReference>
<keyword evidence="3 10" id="KW-0812">Transmembrane</keyword>
<keyword evidence="6" id="KW-0496">Mitochondrion</keyword>
<evidence type="ECO:0000256" key="4">
    <source>
        <dbReference type="ARBA" id="ARBA00022989"/>
    </source>
</evidence>
<evidence type="ECO:0000313" key="11">
    <source>
        <dbReference type="Proteomes" id="UP001165740"/>
    </source>
</evidence>
<proteinExistence type="inferred from homology"/>
<comment type="subcellular location">
    <subcellularLocation>
        <location evidence="1">Mitochondrion membrane</location>
    </subcellularLocation>
</comment>
<evidence type="ECO:0000256" key="2">
    <source>
        <dbReference type="ARBA" id="ARBA00007224"/>
    </source>
</evidence>
<reference evidence="12" key="1">
    <citation type="submission" date="2025-08" db="UniProtKB">
        <authorList>
            <consortium name="RefSeq"/>
        </authorList>
    </citation>
    <scope>IDENTIFICATION</scope>
</reference>
<evidence type="ECO:0000256" key="5">
    <source>
        <dbReference type="ARBA" id="ARBA00023054"/>
    </source>
</evidence>
<dbReference type="Proteomes" id="UP001165740">
    <property type="component" value="Chromosome 7"/>
</dbReference>
<dbReference type="GeneID" id="106062057"/>
<evidence type="ECO:0000256" key="9">
    <source>
        <dbReference type="SAM" id="MobiDB-lite"/>
    </source>
</evidence>
<evidence type="ECO:0000256" key="3">
    <source>
        <dbReference type="ARBA" id="ARBA00022692"/>
    </source>
</evidence>
<dbReference type="FunFam" id="1.20.5.340:FF:000015">
    <property type="entry name" value="Mitochondrial calcium uniporter regulator 1"/>
    <property type="match status" value="1"/>
</dbReference>
<evidence type="ECO:0000256" key="1">
    <source>
        <dbReference type="ARBA" id="ARBA00004325"/>
    </source>
</evidence>
<comment type="similarity">
    <text evidence="2">Belongs to the CCDC90 family.</text>
</comment>
<feature type="region of interest" description="Disordered" evidence="9">
    <location>
        <begin position="143"/>
        <end position="179"/>
    </location>
</feature>
<sequence length="371" mass="40793">MHSHYLNKMCQIGQSVMTPIAVSTTSTALLHTKQTRLVGLIFKRLFKLYVNLGNESTQIQATNMQASAVDKTVNGNPTPTRPPHMTLNSKTSSSSKYDHQQALSSAASMLNTPGGMAAGGMSQIESPLLNSVRNPLSVPLNQESASTAGASDPPTSKEKAPFARTSHNPSSSNTDDNALLASRRVDPSTVRQVFYFDTLAFAKKLESKGFTREQAEGCAESLVEIINTTLDHQGRHMVTKPQQEIAVQQLLSEIVSVKKDMTLLQKSEFSSLKTETEKMSIELSQIQSHVNDQILKLKGQFSLDINLERGRAIEAHAENEKKLQQLHNKIETEIANLKTIFEVYRNDVFKYAGGTVLAVGSLILGVLRLWQ</sequence>
<keyword evidence="4 10" id="KW-1133">Transmembrane helix</keyword>
<feature type="transmembrane region" description="Helical" evidence="10">
    <location>
        <begin position="348"/>
        <end position="370"/>
    </location>
</feature>
<keyword evidence="11" id="KW-1185">Reference proteome</keyword>
<keyword evidence="7 10" id="KW-0472">Membrane</keyword>
<keyword evidence="5 8" id="KW-0175">Coiled coil</keyword>
<organism evidence="11 12">
    <name type="scientific">Biomphalaria glabrata</name>
    <name type="common">Bloodfluke planorb</name>
    <name type="synonym">Freshwater snail</name>
    <dbReference type="NCBI Taxonomy" id="6526"/>
    <lineage>
        <taxon>Eukaryota</taxon>
        <taxon>Metazoa</taxon>
        <taxon>Spiralia</taxon>
        <taxon>Lophotrochozoa</taxon>
        <taxon>Mollusca</taxon>
        <taxon>Gastropoda</taxon>
        <taxon>Heterobranchia</taxon>
        <taxon>Euthyneura</taxon>
        <taxon>Panpulmonata</taxon>
        <taxon>Hygrophila</taxon>
        <taxon>Lymnaeoidea</taxon>
        <taxon>Planorbidae</taxon>
        <taxon>Biomphalaria</taxon>
    </lineage>
</organism>
<evidence type="ECO:0000256" key="8">
    <source>
        <dbReference type="SAM" id="Coils"/>
    </source>
</evidence>
<dbReference type="Gene3D" id="1.20.5.340">
    <property type="match status" value="1"/>
</dbReference>
<feature type="compositionally biased region" description="Polar residues" evidence="9">
    <location>
        <begin position="86"/>
        <end position="103"/>
    </location>
</feature>
<evidence type="ECO:0000313" key="12">
    <source>
        <dbReference type="RefSeq" id="XP_055891937.1"/>
    </source>
</evidence>
<feature type="coiled-coil region" evidence="8">
    <location>
        <begin position="313"/>
        <end position="340"/>
    </location>
</feature>
<dbReference type="AlphaFoldDB" id="A0A9W3AXJ4"/>
<protein>
    <submittedName>
        <fullName evidence="12">Mitochondrial calcium uniporter regulator 1-like</fullName>
    </submittedName>
</protein>
<dbReference type="RefSeq" id="XP_055891937.1">
    <property type="nucleotide sequence ID" value="XM_056035962.1"/>
</dbReference>